<evidence type="ECO:0000313" key="3">
    <source>
        <dbReference type="EMBL" id="KAB5594234.1"/>
    </source>
</evidence>
<protein>
    <submittedName>
        <fullName evidence="3">Uncharacterized protein</fullName>
    </submittedName>
</protein>
<dbReference type="InterPro" id="IPR037185">
    <property type="entry name" value="EmrE-like"/>
</dbReference>
<reference evidence="3 4" key="1">
    <citation type="journal article" date="2019" name="Fungal Biol. Biotechnol.">
        <title>Draft genome sequence of fastidious pathogen Ceratobasidium theobromae, which causes vascular-streak dieback in Theobroma cacao.</title>
        <authorList>
            <person name="Ali S.S."/>
            <person name="Asman A."/>
            <person name="Shao J."/>
            <person name="Firmansyah A.P."/>
            <person name="Susilo A.W."/>
            <person name="Rosmana A."/>
            <person name="McMahon P."/>
            <person name="Junaid M."/>
            <person name="Guest D."/>
            <person name="Kheng T.Y."/>
            <person name="Meinhardt L.W."/>
            <person name="Bailey B.A."/>
        </authorList>
    </citation>
    <scope>NUCLEOTIDE SEQUENCE [LARGE SCALE GENOMIC DNA]</scope>
    <source>
        <strain evidence="3 4">CT2</strain>
    </source>
</reference>
<feature type="transmembrane region" description="Helical" evidence="2">
    <location>
        <begin position="100"/>
        <end position="123"/>
    </location>
</feature>
<keyword evidence="2" id="KW-1133">Transmembrane helix</keyword>
<dbReference type="SUPFAM" id="SSF103481">
    <property type="entry name" value="Multidrug resistance efflux transporter EmrE"/>
    <property type="match status" value="1"/>
</dbReference>
<accession>A0A5N5QRA1</accession>
<dbReference type="InterPro" id="IPR026505">
    <property type="entry name" value="Solute_c_fam_35_mem_F3/F4"/>
</dbReference>
<dbReference type="Proteomes" id="UP000383932">
    <property type="component" value="Unassembled WGS sequence"/>
</dbReference>
<feature type="transmembrane region" description="Helical" evidence="2">
    <location>
        <begin position="552"/>
        <end position="572"/>
    </location>
</feature>
<feature type="transmembrane region" description="Helical" evidence="2">
    <location>
        <begin position="44"/>
        <end position="63"/>
    </location>
</feature>
<sequence length="731" mass="79584">MAAFGLSGGSTTSVLFIVVLFAYVSQTELTQYVQSSLGFRQPYLIFYVAHSSFSFVLPLHLLYLKLSTGTGPSTYMTSLWNVMHHQVLAPWVRPSTKFPWNAYAVFVFILTVGMSWSAILWYLSVSLAPLTDITAIFNTHAFWAYLMSTAILPPPPGRSRWQPYKLLAVLFACAGVLVTVYGGAKVDTGTEGSARFWGDMLVLLSAVGYALDQVAYKKFLVPAASIASPSYEALATSDEPASERRETGAEEDDERLQETLPFGLFANFVTSTGGLATFATLWVPMGVAWWTGDGRFKLPGDWWTAGCVAGIAVSGLAYNAGFMILLSLWGPIVASVGNLLTIVLIMAVDGADFHLVAIKSAPPGCPGVHACKGIGENGASWIANNGRYVQSSLQFKQPYLIFYIAHSSFSFVLPLHLLYLKLSTGTGPSTYMTSLWNVMHHQILAPLVGPGAKFPWGAYAMFVFFFTMGMSVPSMLWYLSISLAPLTDITAIFNTHAFWAYLMSTALLPPPPDKSRWQPYKLLAVLFACVGVVVTVYGGARVDTGTKESGRFWGDMMVLFAAVSYALDQVAYKKFVVPQAAAVASPSYEALAMSEEMSVEGGALGVGEDDEQVLPFGLFANFVTSSGGIATFGVLWLPIAVVSWFGEEKFEMPGDWWTAGCVAGIVVSGLVYSAGFMVSCRRVRCAWFGSMGADLVIVVGTDRSECWTPVDDSSDYGRRRYVEPRLSRRRI</sequence>
<comment type="caution">
    <text evidence="3">The sequence shown here is derived from an EMBL/GenBank/DDBJ whole genome shotgun (WGS) entry which is preliminary data.</text>
</comment>
<dbReference type="OrthoDB" id="10062838at2759"/>
<feature type="region of interest" description="Disordered" evidence="1">
    <location>
        <begin position="234"/>
        <end position="253"/>
    </location>
</feature>
<feature type="transmembrane region" description="Helical" evidence="2">
    <location>
        <begin position="135"/>
        <end position="152"/>
    </location>
</feature>
<keyword evidence="2" id="KW-0812">Transmembrane</keyword>
<feature type="transmembrane region" description="Helical" evidence="2">
    <location>
        <begin position="328"/>
        <end position="348"/>
    </location>
</feature>
<name>A0A5N5QRA1_9AGAM</name>
<evidence type="ECO:0000313" key="4">
    <source>
        <dbReference type="Proteomes" id="UP000383932"/>
    </source>
</evidence>
<feature type="transmembrane region" description="Helical" evidence="2">
    <location>
        <begin position="264"/>
        <end position="290"/>
    </location>
</feature>
<proteinExistence type="predicted"/>
<keyword evidence="4" id="KW-1185">Reference proteome</keyword>
<evidence type="ECO:0000256" key="1">
    <source>
        <dbReference type="SAM" id="MobiDB-lite"/>
    </source>
</evidence>
<feature type="transmembrane region" description="Helical" evidence="2">
    <location>
        <begin position="6"/>
        <end position="24"/>
    </location>
</feature>
<feature type="transmembrane region" description="Helical" evidence="2">
    <location>
        <begin position="196"/>
        <end position="216"/>
    </location>
</feature>
<feature type="transmembrane region" description="Helical" evidence="2">
    <location>
        <begin position="656"/>
        <end position="678"/>
    </location>
</feature>
<feature type="transmembrane region" description="Helical" evidence="2">
    <location>
        <begin position="491"/>
        <end position="508"/>
    </location>
</feature>
<feature type="transmembrane region" description="Helical" evidence="2">
    <location>
        <begin position="618"/>
        <end position="644"/>
    </location>
</feature>
<feature type="transmembrane region" description="Helical" evidence="2">
    <location>
        <begin position="520"/>
        <end position="540"/>
    </location>
</feature>
<dbReference type="PANTHER" id="PTHR19346:SF4">
    <property type="entry name" value="SUGAR PHOSPHATE TRANSPORTER DOMAIN-CONTAINING PROTEIN"/>
    <property type="match status" value="1"/>
</dbReference>
<organism evidence="3 4">
    <name type="scientific">Ceratobasidium theobromae</name>
    <dbReference type="NCBI Taxonomy" id="1582974"/>
    <lineage>
        <taxon>Eukaryota</taxon>
        <taxon>Fungi</taxon>
        <taxon>Dikarya</taxon>
        <taxon>Basidiomycota</taxon>
        <taxon>Agaricomycotina</taxon>
        <taxon>Agaricomycetes</taxon>
        <taxon>Cantharellales</taxon>
        <taxon>Ceratobasidiaceae</taxon>
        <taxon>Ceratobasidium</taxon>
    </lineage>
</organism>
<dbReference type="AlphaFoldDB" id="A0A5N5QRA1"/>
<feature type="transmembrane region" description="Helical" evidence="2">
    <location>
        <begin position="400"/>
        <end position="419"/>
    </location>
</feature>
<gene>
    <name evidence="3" type="ORF">CTheo_2315</name>
</gene>
<keyword evidence="2" id="KW-0472">Membrane</keyword>
<feature type="transmembrane region" description="Helical" evidence="2">
    <location>
        <begin position="302"/>
        <end position="322"/>
    </location>
</feature>
<dbReference type="PANTHER" id="PTHR19346">
    <property type="entry name" value="SUGAR PHOSPHATE TRANSPORTER DOMAIN-CONTAINING PROTEIN"/>
    <property type="match status" value="1"/>
</dbReference>
<dbReference type="EMBL" id="SSOP01000023">
    <property type="protein sequence ID" value="KAB5594234.1"/>
    <property type="molecule type" value="Genomic_DNA"/>
</dbReference>
<evidence type="ECO:0000256" key="2">
    <source>
        <dbReference type="SAM" id="Phobius"/>
    </source>
</evidence>
<feature type="transmembrane region" description="Helical" evidence="2">
    <location>
        <begin position="164"/>
        <end position="184"/>
    </location>
</feature>